<dbReference type="SUPFAM" id="SSF82171">
    <property type="entry name" value="DPP6 N-terminal domain-like"/>
    <property type="match status" value="1"/>
</dbReference>
<evidence type="ECO:0000256" key="2">
    <source>
        <dbReference type="ARBA" id="ARBA00004496"/>
    </source>
</evidence>
<evidence type="ECO:0000259" key="10">
    <source>
        <dbReference type="Pfam" id="PF19283"/>
    </source>
</evidence>
<dbReference type="GO" id="GO:0006508">
    <property type="term" value="P:proteolysis"/>
    <property type="evidence" value="ECO:0007669"/>
    <property type="project" value="InterPro"/>
</dbReference>
<evidence type="ECO:0000259" key="9">
    <source>
        <dbReference type="Pfam" id="PF00326"/>
    </source>
</evidence>
<dbReference type="GO" id="GO:0004252">
    <property type="term" value="F:serine-type endopeptidase activity"/>
    <property type="evidence" value="ECO:0007669"/>
    <property type="project" value="TreeGrafter"/>
</dbReference>
<evidence type="ECO:0000256" key="6">
    <source>
        <dbReference type="ARBA" id="ARBA00022490"/>
    </source>
</evidence>
<dbReference type="KEGG" id="muo:115471609"/>
<evidence type="ECO:0000256" key="5">
    <source>
        <dbReference type="ARBA" id="ARBA00012917"/>
    </source>
</evidence>
<name>A0A6P7Y895_9AMPH</name>
<organism evidence="11 12">
    <name type="scientific">Microcaecilia unicolor</name>
    <dbReference type="NCBI Taxonomy" id="1415580"/>
    <lineage>
        <taxon>Eukaryota</taxon>
        <taxon>Metazoa</taxon>
        <taxon>Chordata</taxon>
        <taxon>Craniata</taxon>
        <taxon>Vertebrata</taxon>
        <taxon>Euteleostomi</taxon>
        <taxon>Amphibia</taxon>
        <taxon>Gymnophiona</taxon>
        <taxon>Siphonopidae</taxon>
        <taxon>Microcaecilia</taxon>
    </lineage>
</organism>
<evidence type="ECO:0000256" key="4">
    <source>
        <dbReference type="ARBA" id="ARBA00011881"/>
    </source>
</evidence>
<dbReference type="GO" id="GO:0005737">
    <property type="term" value="C:cytoplasm"/>
    <property type="evidence" value="ECO:0007669"/>
    <property type="project" value="UniProtKB-SubCell"/>
</dbReference>
<dbReference type="Pfam" id="PF19283">
    <property type="entry name" value="APEH_N"/>
    <property type="match status" value="1"/>
</dbReference>
<dbReference type="PANTHER" id="PTHR42776">
    <property type="entry name" value="SERINE PEPTIDASE S9 FAMILY MEMBER"/>
    <property type="match status" value="1"/>
</dbReference>
<dbReference type="Pfam" id="PF00326">
    <property type="entry name" value="Peptidase_S9"/>
    <property type="match status" value="1"/>
</dbReference>
<dbReference type="InterPro" id="IPR045550">
    <property type="entry name" value="AARE_N"/>
</dbReference>
<dbReference type="InParanoid" id="A0A6P7Y895"/>
<reference evidence="12" key="1">
    <citation type="submission" date="2025-08" db="UniProtKB">
        <authorList>
            <consortium name="RefSeq"/>
        </authorList>
    </citation>
    <scope>IDENTIFICATION</scope>
</reference>
<dbReference type="RefSeq" id="XP_030061176.1">
    <property type="nucleotide sequence ID" value="XM_030205316.1"/>
</dbReference>
<protein>
    <recommendedName>
        <fullName evidence="5">acylaminoacyl-peptidase</fullName>
        <ecNumber evidence="5">3.4.19.1</ecNumber>
    </recommendedName>
</protein>
<sequence length="765" mass="85631">MGGRRLSCICNNLLLSSSSIKELQLPLSSKMSGSSERISGLYKELSQFPSVSCAYIGPEVTTPNGSKYCNVYTEWWQRDLDRSRHLRFCRQYNVFHNGRSVGNIVPAGTCMEIQGELLSRESPSGALRAVLRSTMVQAEEKEFLEIWHRSRRIKSLNLTALDKHGKVFSDDQFGCLQWSHSETHLLYIAERKRPKTESFFQSKAPELSSSITEEEEEEEEEPGDFCNFRKGDQFVLHEDWGEGLVNKSVPTLCVLDIESSNISVLEGVPDYISPGQALWILDDSGIVFVGWWHEPFRLGLKFCSNRRSALFHLNFSSSYCELISLDTKAVCSPRLSPDGRHIVYLEGDVFGPHHQCLKLCMYNWHVKTSLTVLDIVRKPKTGFSGIYTTALPLLCWSADSRRVLLHTPQRSRKDILIVDTETGAVGPLTADSEEGSWTLLTIQRDLVVVSYSSPNCPPSLKIGFLPSAGKEQEIVWVCMEKAEPFQDIKWKTLTFQPPDIQDTPKYDGLTCESLLLLPCHPLEGRLFPLIVSPHGGPHSSFDASWQLFAAVFCQLGFAVLMVNYRGSTGFGQNSIESLIGRVGEQDVQDVQFCVEQVLKTEPLDSTRLALFGGSHGGFLCCHLIGKFPGMYKVCAVRNPSVNYVSLIGSSDIPDWRYSAIGFDYTYGQIPLPDALTAMITHSPITSVGQVTAPVLMLLGEKDKRISAWHAMEYYRVLKSRGIPVRVLWFPDNHSLFTVEVEADAFVNSALWIIQNLPSQTAAGIL</sequence>
<dbReference type="Gene3D" id="3.40.50.1820">
    <property type="entry name" value="alpha/beta hydrolase"/>
    <property type="match status" value="1"/>
</dbReference>
<feature type="region of interest" description="Disordered" evidence="8">
    <location>
        <begin position="199"/>
        <end position="223"/>
    </location>
</feature>
<proteinExistence type="inferred from homology"/>
<keyword evidence="6" id="KW-0963">Cytoplasm</keyword>
<keyword evidence="11" id="KW-1185">Reference proteome</keyword>
<dbReference type="FunFam" id="3.40.50.1820:FF:000043">
    <property type="entry name" value="acylamino-acid-releasing enzyme"/>
    <property type="match status" value="1"/>
</dbReference>
<gene>
    <name evidence="12" type="primary">LOC115471609</name>
</gene>
<dbReference type="Proteomes" id="UP000515156">
    <property type="component" value="Chromosome 6"/>
</dbReference>
<comment type="subcellular location">
    <subcellularLocation>
        <location evidence="2">Cytoplasm</location>
    </subcellularLocation>
</comment>
<evidence type="ECO:0000256" key="3">
    <source>
        <dbReference type="ARBA" id="ARBA00010040"/>
    </source>
</evidence>
<evidence type="ECO:0000256" key="7">
    <source>
        <dbReference type="ARBA" id="ARBA00022801"/>
    </source>
</evidence>
<dbReference type="PANTHER" id="PTHR42776:SF1">
    <property type="entry name" value="ACYLAMINO-ACID-RELEASING ENZYME"/>
    <property type="match status" value="1"/>
</dbReference>
<evidence type="ECO:0000313" key="11">
    <source>
        <dbReference type="Proteomes" id="UP000515156"/>
    </source>
</evidence>
<dbReference type="GO" id="GO:0008242">
    <property type="term" value="F:omega peptidase activity"/>
    <property type="evidence" value="ECO:0007669"/>
    <property type="project" value="UniProtKB-EC"/>
</dbReference>
<dbReference type="FunFam" id="2.120.10.30:FF:000189">
    <property type="entry name" value="Acylaminoacyl-peptide hydrolase"/>
    <property type="match status" value="1"/>
</dbReference>
<evidence type="ECO:0000313" key="12">
    <source>
        <dbReference type="RefSeq" id="XP_030061176.1"/>
    </source>
</evidence>
<dbReference type="AlphaFoldDB" id="A0A6P7Y895"/>
<dbReference type="SUPFAM" id="SSF53474">
    <property type="entry name" value="alpha/beta-Hydrolases"/>
    <property type="match status" value="1"/>
</dbReference>
<feature type="domain" description="Acylamino-acid-releasing enzyme N-terminal" evidence="10">
    <location>
        <begin position="25"/>
        <end position="487"/>
    </location>
</feature>
<comment type="similarity">
    <text evidence="3">Belongs to the peptidase S9C family.</text>
</comment>
<accession>A0A6P7Y895</accession>
<comment type="catalytic activity">
    <reaction evidence="1">
        <text>Cleavage of an N-acetyl or N-formyl amino acid from the N-terminus of a polypeptide.</text>
        <dbReference type="EC" id="3.4.19.1"/>
    </reaction>
</comment>
<dbReference type="GeneID" id="115471609"/>
<evidence type="ECO:0000256" key="1">
    <source>
        <dbReference type="ARBA" id="ARBA00000721"/>
    </source>
</evidence>
<feature type="compositionally biased region" description="Acidic residues" evidence="8">
    <location>
        <begin position="212"/>
        <end position="223"/>
    </location>
</feature>
<dbReference type="InterPro" id="IPR001375">
    <property type="entry name" value="Peptidase_S9_cat"/>
</dbReference>
<dbReference type="InterPro" id="IPR029058">
    <property type="entry name" value="AB_hydrolase_fold"/>
</dbReference>
<evidence type="ECO:0000256" key="8">
    <source>
        <dbReference type="SAM" id="MobiDB-lite"/>
    </source>
</evidence>
<comment type="subunit">
    <text evidence="4">Homotetramer.</text>
</comment>
<keyword evidence="7" id="KW-0378">Hydrolase</keyword>
<dbReference type="OrthoDB" id="416344at2759"/>
<dbReference type="EC" id="3.4.19.1" evidence="5"/>
<feature type="domain" description="Peptidase S9 prolyl oligopeptidase catalytic" evidence="9">
    <location>
        <begin position="549"/>
        <end position="744"/>
    </location>
</feature>